<feature type="transmembrane region" description="Helical" evidence="9">
    <location>
        <begin position="445"/>
        <end position="465"/>
    </location>
</feature>
<comment type="subcellular location">
    <subcellularLocation>
        <location evidence="1">Cell inner membrane</location>
        <topology evidence="1">Multi-pass membrane protein</topology>
    </subcellularLocation>
</comment>
<keyword evidence="6 9" id="KW-1133">Transmembrane helix</keyword>
<evidence type="ECO:0000256" key="7">
    <source>
        <dbReference type="ARBA" id="ARBA00023136"/>
    </source>
</evidence>
<dbReference type="EnsemblMetazoa" id="XM_030984147">
    <property type="protein sequence ID" value="XP_030840007"/>
    <property type="gene ID" value="LOC591506"/>
</dbReference>
<dbReference type="RefSeq" id="XP_030840007.1">
    <property type="nucleotide sequence ID" value="XM_030984147.1"/>
</dbReference>
<evidence type="ECO:0000313" key="10">
    <source>
        <dbReference type="EnsemblMetazoa" id="XP_030840007"/>
    </source>
</evidence>
<dbReference type="OrthoDB" id="10254418at2759"/>
<feature type="transmembrane region" description="Helical" evidence="9">
    <location>
        <begin position="471"/>
        <end position="491"/>
    </location>
</feature>
<evidence type="ECO:0000256" key="5">
    <source>
        <dbReference type="ARBA" id="ARBA00022692"/>
    </source>
</evidence>
<feature type="transmembrane region" description="Helical" evidence="9">
    <location>
        <begin position="254"/>
        <end position="278"/>
    </location>
</feature>
<proteinExistence type="predicted"/>
<feature type="region of interest" description="Disordered" evidence="8">
    <location>
        <begin position="1"/>
        <end position="22"/>
    </location>
</feature>
<dbReference type="AlphaFoldDB" id="A0A7M7NQ06"/>
<dbReference type="KEGG" id="spu:591506"/>
<keyword evidence="7 9" id="KW-0472">Membrane</keyword>
<dbReference type="OMA" id="MIIGSRM"/>
<dbReference type="GeneID" id="591506"/>
<keyword evidence="2" id="KW-0813">Transport</keyword>
<dbReference type="PANTHER" id="PTHR30574:SF1">
    <property type="entry name" value="SULPHUR TRANSPORT DOMAIN-CONTAINING PROTEIN"/>
    <property type="match status" value="1"/>
</dbReference>
<evidence type="ECO:0000256" key="8">
    <source>
        <dbReference type="SAM" id="MobiDB-lite"/>
    </source>
</evidence>
<evidence type="ECO:0008006" key="12">
    <source>
        <dbReference type="Google" id="ProtNLM"/>
    </source>
</evidence>
<keyword evidence="11" id="KW-1185">Reference proteome</keyword>
<feature type="transmembrane region" description="Helical" evidence="9">
    <location>
        <begin position="382"/>
        <end position="402"/>
    </location>
</feature>
<reference evidence="11" key="1">
    <citation type="submission" date="2015-02" db="EMBL/GenBank/DDBJ databases">
        <title>Genome sequencing for Strongylocentrotus purpuratus.</title>
        <authorList>
            <person name="Murali S."/>
            <person name="Liu Y."/>
            <person name="Vee V."/>
            <person name="English A."/>
            <person name="Wang M."/>
            <person name="Skinner E."/>
            <person name="Han Y."/>
            <person name="Muzny D.M."/>
            <person name="Worley K.C."/>
            <person name="Gibbs R.A."/>
        </authorList>
    </citation>
    <scope>NUCLEOTIDE SEQUENCE</scope>
</reference>
<evidence type="ECO:0000256" key="1">
    <source>
        <dbReference type="ARBA" id="ARBA00004429"/>
    </source>
</evidence>
<feature type="transmembrane region" description="Helical" evidence="9">
    <location>
        <begin position="290"/>
        <end position="308"/>
    </location>
</feature>
<sequence length="541" mass="57942">MTTVHQVLLPGEADGGDSPRLSITDDTYHLLANTSRRHTLVGANNESAMPRTENIEERCVVTNEINTQKSEESSPREQTAETSSQQAQSSPDGIIGTDRNANMHRTTTAGTKTRIPSETGSESFHNSRHNGIRLDIKSNCDEKPILAEADYKDSKTRKNSPLIGSNIARTVGKLAACFLCGIIFGIAAEKGRVFETATIRGQFIYQRWIMMKMFLSAAATSCFCLALLSVIPLTKNVFESSRTAYVAGLTHKGIISVTIGGAILGAAMVLSGSCPGMVLVQIGAWLSNGGGAMTFFGCMVGVYLYALVEPWTRKMMSPTKPYDKYLADSYTEKWKVPFFAIALAAGVLMGLAVVTIEILVPWTTDLLNPNVEGSWFFETLAWPPYVSGVMIGCLQIPLVLIVSDTIGGSSSFCTLGAQALVTERMESWSPYLAKFKRGAENWWQVFYVIGAIAGACISAAASGSLGSTPGVSLMSSFLGGVLLIFGSRLAGGCTSGHGLSGMGVLSVLSFVTVAAMFAGGTAFGFIFWAVSNASKWDYYTF</sequence>
<feature type="transmembrane region" description="Helical" evidence="9">
    <location>
        <begin position="208"/>
        <end position="233"/>
    </location>
</feature>
<dbReference type="PANTHER" id="PTHR30574">
    <property type="entry name" value="INNER MEMBRANE PROTEIN YEDE"/>
    <property type="match status" value="1"/>
</dbReference>
<feature type="transmembrane region" description="Helical" evidence="9">
    <location>
        <begin position="503"/>
        <end position="530"/>
    </location>
</feature>
<feature type="region of interest" description="Disordered" evidence="8">
    <location>
        <begin position="66"/>
        <end position="127"/>
    </location>
</feature>
<dbReference type="GO" id="GO:0005886">
    <property type="term" value="C:plasma membrane"/>
    <property type="evidence" value="ECO:0000318"/>
    <property type="project" value="GO_Central"/>
</dbReference>
<name>A0A7M7NQ06_STRPU</name>
<dbReference type="Pfam" id="PF04143">
    <property type="entry name" value="Sulf_transp"/>
    <property type="match status" value="1"/>
</dbReference>
<keyword evidence="4" id="KW-0997">Cell inner membrane</keyword>
<keyword evidence="5 9" id="KW-0812">Transmembrane</keyword>
<feature type="compositionally biased region" description="Low complexity" evidence="8">
    <location>
        <begin position="80"/>
        <end position="90"/>
    </location>
</feature>
<evidence type="ECO:0000256" key="6">
    <source>
        <dbReference type="ARBA" id="ARBA00022989"/>
    </source>
</evidence>
<evidence type="ECO:0000256" key="4">
    <source>
        <dbReference type="ARBA" id="ARBA00022519"/>
    </source>
</evidence>
<dbReference type="Proteomes" id="UP000007110">
    <property type="component" value="Unassembled WGS sequence"/>
</dbReference>
<accession>A0A7M7NQ06</accession>
<evidence type="ECO:0000256" key="3">
    <source>
        <dbReference type="ARBA" id="ARBA00022475"/>
    </source>
</evidence>
<dbReference type="InterPro" id="IPR007272">
    <property type="entry name" value="Sulf_transp_TsuA/YedE"/>
</dbReference>
<evidence type="ECO:0000256" key="9">
    <source>
        <dbReference type="SAM" id="Phobius"/>
    </source>
</evidence>
<feature type="transmembrane region" description="Helical" evidence="9">
    <location>
        <begin position="338"/>
        <end position="362"/>
    </location>
</feature>
<organism evidence="10 11">
    <name type="scientific">Strongylocentrotus purpuratus</name>
    <name type="common">Purple sea urchin</name>
    <dbReference type="NCBI Taxonomy" id="7668"/>
    <lineage>
        <taxon>Eukaryota</taxon>
        <taxon>Metazoa</taxon>
        <taxon>Echinodermata</taxon>
        <taxon>Eleutherozoa</taxon>
        <taxon>Echinozoa</taxon>
        <taxon>Echinoidea</taxon>
        <taxon>Euechinoidea</taxon>
        <taxon>Echinacea</taxon>
        <taxon>Camarodonta</taxon>
        <taxon>Echinidea</taxon>
        <taxon>Strongylocentrotidae</taxon>
        <taxon>Strongylocentrotus</taxon>
    </lineage>
</organism>
<protein>
    <recommendedName>
        <fullName evidence="12">Sulphur transport domain-containing protein</fullName>
    </recommendedName>
</protein>
<reference evidence="10" key="2">
    <citation type="submission" date="2021-01" db="UniProtKB">
        <authorList>
            <consortium name="EnsemblMetazoa"/>
        </authorList>
    </citation>
    <scope>IDENTIFICATION</scope>
</reference>
<evidence type="ECO:0000256" key="2">
    <source>
        <dbReference type="ARBA" id="ARBA00022448"/>
    </source>
</evidence>
<feature type="compositionally biased region" description="Basic and acidic residues" evidence="8">
    <location>
        <begin position="69"/>
        <end position="79"/>
    </location>
</feature>
<dbReference type="InParanoid" id="A0A7M7NQ06"/>
<evidence type="ECO:0000313" key="11">
    <source>
        <dbReference type="Proteomes" id="UP000007110"/>
    </source>
</evidence>
<feature type="compositionally biased region" description="Polar residues" evidence="8">
    <location>
        <begin position="99"/>
        <end position="124"/>
    </location>
</feature>
<keyword evidence="3" id="KW-1003">Cell membrane</keyword>